<organism evidence="3 4">
    <name type="scientific">Prosthecochloris ethylica</name>
    <dbReference type="NCBI Taxonomy" id="2743976"/>
    <lineage>
        <taxon>Bacteria</taxon>
        <taxon>Pseudomonadati</taxon>
        <taxon>Chlorobiota</taxon>
        <taxon>Chlorobiia</taxon>
        <taxon>Chlorobiales</taxon>
        <taxon>Chlorobiaceae</taxon>
        <taxon>Prosthecochloris</taxon>
    </lineage>
</organism>
<comment type="caution">
    <text evidence="3">The sequence shown here is derived from an EMBL/GenBank/DDBJ whole genome shotgun (WGS) entry which is preliminary data.</text>
</comment>
<keyword evidence="4" id="KW-1185">Reference proteome</keyword>
<gene>
    <name evidence="3" type="ORF">INT08_02135</name>
</gene>
<evidence type="ECO:0000259" key="2">
    <source>
        <dbReference type="Pfam" id="PF14378"/>
    </source>
</evidence>
<evidence type="ECO:0000313" key="3">
    <source>
        <dbReference type="EMBL" id="MBF0635985.1"/>
    </source>
</evidence>
<evidence type="ECO:0000313" key="4">
    <source>
        <dbReference type="Proteomes" id="UP000619838"/>
    </source>
</evidence>
<sequence>MKGKKTCIRDVAFVRPNQHCTGQHYVWATLSVLILAFLHTIIIYAVVTLNLDTHQIRVDKYVYNVYIIYSTVLVLFICFYPFFVMFFVRPKKLVKYLINGYRWHLLSKERIFFSYPVLAIIPLDKSIYSSFKAEIPNINPFWLDASLCKLDRIIFLGQDPWRILRQIFSNPEITRVIDFLYHPLWISLLSVTVLFHALGRHSLENRLRFFLGYIIVWTILGNACAAVLSSAGPCYFSQITGQAGPYEELMRYLHSIQTDGQLLNAVQIQERLWSGHISTVLEYGGGISAMPSLHIATTALFALSMRHRYPAAEKMLYIYTLVIWIGSILLGWHYAVDGLVSVLCVMVIWYYSGKLTNTIMIMKKDSSEE</sequence>
<feature type="transmembrane region" description="Helical" evidence="1">
    <location>
        <begin position="67"/>
        <end position="88"/>
    </location>
</feature>
<feature type="transmembrane region" description="Helical" evidence="1">
    <location>
        <begin position="283"/>
        <end position="303"/>
    </location>
</feature>
<dbReference type="RefSeq" id="WP_175187090.1">
    <property type="nucleotide sequence ID" value="NZ_JABVZQ010000004.1"/>
</dbReference>
<dbReference type="EMBL" id="JADGII010000002">
    <property type="protein sequence ID" value="MBF0635985.1"/>
    <property type="molecule type" value="Genomic_DNA"/>
</dbReference>
<feature type="transmembrane region" description="Helical" evidence="1">
    <location>
        <begin position="340"/>
        <end position="362"/>
    </location>
</feature>
<dbReference type="Proteomes" id="UP000619838">
    <property type="component" value="Unassembled WGS sequence"/>
</dbReference>
<name>A0ABR9XPM0_9CHLB</name>
<accession>A0ABR9XPM0</accession>
<proteinExistence type="predicted"/>
<keyword evidence="1" id="KW-1133">Transmembrane helix</keyword>
<dbReference type="Pfam" id="PF14378">
    <property type="entry name" value="PAP2_3"/>
    <property type="match status" value="1"/>
</dbReference>
<evidence type="ECO:0000256" key="1">
    <source>
        <dbReference type="SAM" id="Phobius"/>
    </source>
</evidence>
<keyword evidence="1" id="KW-0472">Membrane</keyword>
<feature type="domain" description="Inositolphosphotransferase Aur1/Ipt1" evidence="2">
    <location>
        <begin position="147"/>
        <end position="350"/>
    </location>
</feature>
<feature type="transmembrane region" description="Helical" evidence="1">
    <location>
        <begin position="210"/>
        <end position="228"/>
    </location>
</feature>
<dbReference type="InterPro" id="IPR026841">
    <property type="entry name" value="Aur1/Ipt1"/>
</dbReference>
<feature type="transmembrane region" description="Helical" evidence="1">
    <location>
        <begin position="315"/>
        <end position="334"/>
    </location>
</feature>
<protein>
    <submittedName>
        <fullName evidence="3">Phosphatase PAP2 family protein</fullName>
    </submittedName>
</protein>
<reference evidence="3 4" key="1">
    <citation type="journal article" date="2020" name="Microorganisms">
        <title>Simultaneous Genome Sequencing of Prosthecochloris ethylica and Desulfuromonas acetoxidans within a Syntrophic Mixture Reveals Unique Pili and Protein Interactions.</title>
        <authorList>
            <person name="Kyndt J.A."/>
            <person name="Van Beeumen J.J."/>
            <person name="Meyer T.E."/>
        </authorList>
    </citation>
    <scope>NUCLEOTIDE SEQUENCE [LARGE SCALE GENOMIC DNA]</scope>
    <source>
        <strain evidence="3 4">N3</strain>
    </source>
</reference>
<feature type="transmembrane region" description="Helical" evidence="1">
    <location>
        <begin position="25"/>
        <end position="47"/>
    </location>
</feature>
<keyword evidence="1" id="KW-0812">Transmembrane</keyword>